<comment type="similarity">
    <text evidence="1">Belongs to the SAPS family.</text>
</comment>
<feature type="compositionally biased region" description="Basic and acidic residues" evidence="3">
    <location>
        <begin position="116"/>
        <end position="125"/>
    </location>
</feature>
<feature type="compositionally biased region" description="Acidic residues" evidence="3">
    <location>
        <begin position="891"/>
        <end position="900"/>
    </location>
</feature>
<feature type="region of interest" description="Disordered" evidence="3">
    <location>
        <begin position="466"/>
        <end position="569"/>
    </location>
</feature>
<dbReference type="PANTHER" id="PTHR12634:SF8">
    <property type="entry name" value="FIERY MOUNTAIN, ISOFORM D"/>
    <property type="match status" value="1"/>
</dbReference>
<feature type="compositionally biased region" description="Basic and acidic residues" evidence="3">
    <location>
        <begin position="488"/>
        <end position="569"/>
    </location>
</feature>
<reference evidence="4" key="1">
    <citation type="journal article" date="2022" name="IScience">
        <title>Evolution of zygomycete secretomes and the origins of terrestrial fungal ecologies.</title>
        <authorList>
            <person name="Chang Y."/>
            <person name="Wang Y."/>
            <person name="Mondo S."/>
            <person name="Ahrendt S."/>
            <person name="Andreopoulos W."/>
            <person name="Barry K."/>
            <person name="Beard J."/>
            <person name="Benny G.L."/>
            <person name="Blankenship S."/>
            <person name="Bonito G."/>
            <person name="Cuomo C."/>
            <person name="Desiro A."/>
            <person name="Gervers K.A."/>
            <person name="Hundley H."/>
            <person name="Kuo A."/>
            <person name="LaButti K."/>
            <person name="Lang B.F."/>
            <person name="Lipzen A."/>
            <person name="O'Donnell K."/>
            <person name="Pangilinan J."/>
            <person name="Reynolds N."/>
            <person name="Sandor L."/>
            <person name="Smith M.E."/>
            <person name="Tsang A."/>
            <person name="Grigoriev I.V."/>
            <person name="Stajich J.E."/>
            <person name="Spatafora J.W."/>
        </authorList>
    </citation>
    <scope>NUCLEOTIDE SEQUENCE</scope>
    <source>
        <strain evidence="4">RSA 2281</strain>
    </source>
</reference>
<dbReference type="EMBL" id="JAIXMP010000029">
    <property type="protein sequence ID" value="KAI9251861.1"/>
    <property type="molecule type" value="Genomic_DNA"/>
</dbReference>
<evidence type="ECO:0000313" key="4">
    <source>
        <dbReference type="EMBL" id="KAI9251861.1"/>
    </source>
</evidence>
<feature type="compositionally biased region" description="Basic and acidic residues" evidence="3">
    <location>
        <begin position="959"/>
        <end position="982"/>
    </location>
</feature>
<proteinExistence type="inferred from homology"/>
<evidence type="ECO:0000256" key="1">
    <source>
        <dbReference type="ARBA" id="ARBA00006180"/>
    </source>
</evidence>
<keyword evidence="5" id="KW-1185">Reference proteome</keyword>
<feature type="compositionally biased region" description="Acidic residues" evidence="3">
    <location>
        <begin position="466"/>
        <end position="483"/>
    </location>
</feature>
<protein>
    <submittedName>
        <fullName evidence="4">SIT4 phosphatase-associated protein-domain-containing protein</fullName>
    </submittedName>
</protein>
<evidence type="ECO:0000256" key="3">
    <source>
        <dbReference type="SAM" id="MobiDB-lite"/>
    </source>
</evidence>
<feature type="compositionally biased region" description="Polar residues" evidence="3">
    <location>
        <begin position="836"/>
        <end position="848"/>
    </location>
</feature>
<gene>
    <name evidence="4" type="ORF">BDA99DRAFT_563551</name>
</gene>
<feature type="compositionally biased region" description="Polar residues" evidence="3">
    <location>
        <begin position="870"/>
        <end position="886"/>
    </location>
</feature>
<feature type="compositionally biased region" description="Acidic residues" evidence="3">
    <location>
        <begin position="758"/>
        <end position="768"/>
    </location>
</feature>
<organism evidence="4 5">
    <name type="scientific">Phascolomyces articulosus</name>
    <dbReference type="NCBI Taxonomy" id="60185"/>
    <lineage>
        <taxon>Eukaryota</taxon>
        <taxon>Fungi</taxon>
        <taxon>Fungi incertae sedis</taxon>
        <taxon>Mucoromycota</taxon>
        <taxon>Mucoromycotina</taxon>
        <taxon>Mucoromycetes</taxon>
        <taxon>Mucorales</taxon>
        <taxon>Lichtheimiaceae</taxon>
        <taxon>Phascolomyces</taxon>
    </lineage>
</organism>
<feature type="compositionally biased region" description="Polar residues" evidence="3">
    <location>
        <begin position="903"/>
        <end position="926"/>
    </location>
</feature>
<name>A0AAD5PAE3_9FUNG</name>
<evidence type="ECO:0000313" key="5">
    <source>
        <dbReference type="Proteomes" id="UP001209540"/>
    </source>
</evidence>
<reference evidence="4" key="2">
    <citation type="submission" date="2023-02" db="EMBL/GenBank/DDBJ databases">
        <authorList>
            <consortium name="DOE Joint Genome Institute"/>
            <person name="Mondo S.J."/>
            <person name="Chang Y."/>
            <person name="Wang Y."/>
            <person name="Ahrendt S."/>
            <person name="Andreopoulos W."/>
            <person name="Barry K."/>
            <person name="Beard J."/>
            <person name="Benny G.L."/>
            <person name="Blankenship S."/>
            <person name="Bonito G."/>
            <person name="Cuomo C."/>
            <person name="Desiro A."/>
            <person name="Gervers K.A."/>
            <person name="Hundley H."/>
            <person name="Kuo A."/>
            <person name="LaButti K."/>
            <person name="Lang B.F."/>
            <person name="Lipzen A."/>
            <person name="O'Donnell K."/>
            <person name="Pangilinan J."/>
            <person name="Reynolds N."/>
            <person name="Sandor L."/>
            <person name="Smith M.W."/>
            <person name="Tsang A."/>
            <person name="Grigoriev I.V."/>
            <person name="Stajich J.E."/>
            <person name="Spatafora J.W."/>
        </authorList>
    </citation>
    <scope>NUCLEOTIDE SEQUENCE</scope>
    <source>
        <strain evidence="4">RSA 2281</strain>
    </source>
</reference>
<dbReference type="PANTHER" id="PTHR12634">
    <property type="entry name" value="SIT4 YEAST -ASSOCIATING PROTEIN-RELATED"/>
    <property type="match status" value="1"/>
</dbReference>
<comment type="caution">
    <text evidence="4">The sequence shown here is derived from an EMBL/GenBank/DDBJ whole genome shotgun (WGS) entry which is preliminary data.</text>
</comment>
<evidence type="ECO:0000256" key="2">
    <source>
        <dbReference type="ARBA" id="ARBA00023306"/>
    </source>
</evidence>
<dbReference type="Proteomes" id="UP001209540">
    <property type="component" value="Unassembled WGS sequence"/>
</dbReference>
<feature type="region of interest" description="Disordered" evidence="3">
    <location>
        <begin position="116"/>
        <end position="200"/>
    </location>
</feature>
<feature type="compositionally biased region" description="Acidic residues" evidence="3">
    <location>
        <begin position="806"/>
        <end position="820"/>
    </location>
</feature>
<accession>A0AAD5PAE3</accession>
<feature type="compositionally biased region" description="Low complexity" evidence="3">
    <location>
        <begin position="928"/>
        <end position="955"/>
    </location>
</feature>
<dbReference type="InterPro" id="IPR007587">
    <property type="entry name" value="SAPS"/>
</dbReference>
<dbReference type="GO" id="GO:0019888">
    <property type="term" value="F:protein phosphatase regulator activity"/>
    <property type="evidence" value="ECO:0007669"/>
    <property type="project" value="TreeGrafter"/>
</dbReference>
<feature type="region of interest" description="Disordered" evidence="3">
    <location>
        <begin position="708"/>
        <end position="773"/>
    </location>
</feature>
<dbReference type="GO" id="GO:0005634">
    <property type="term" value="C:nucleus"/>
    <property type="evidence" value="ECO:0007669"/>
    <property type="project" value="TreeGrafter"/>
</dbReference>
<dbReference type="AlphaFoldDB" id="A0AAD5PAE3"/>
<feature type="region of interest" description="Disordered" evidence="3">
    <location>
        <begin position="798"/>
        <end position="988"/>
    </location>
</feature>
<feature type="compositionally biased region" description="Basic and acidic residues" evidence="3">
    <location>
        <begin position="156"/>
        <end position="187"/>
    </location>
</feature>
<keyword evidence="2" id="KW-0131">Cell cycle</keyword>
<feature type="compositionally biased region" description="Low complexity" evidence="3">
    <location>
        <begin position="126"/>
        <end position="155"/>
    </location>
</feature>
<dbReference type="Pfam" id="PF04499">
    <property type="entry name" value="SAPS"/>
    <property type="match status" value="1"/>
</dbReference>
<dbReference type="GO" id="GO:0005829">
    <property type="term" value="C:cytosol"/>
    <property type="evidence" value="ECO:0007669"/>
    <property type="project" value="TreeGrafter"/>
</dbReference>
<sequence>MFWRFGFHNPSAIDTLLDREDIELEDILEEEDLLQEAKSHNQKLVDYFCKPENLSKLLNYITATDLDESRRFKYPFLACEIMACEIPQIVDSIVLDNKGMLESFWQFLDRPATLRRRVDEQEKPSSSRSSTTSSSVQQQTPSKQQESKTTTTTTTTEEHQQKQQENDKEDKVDKKDQQEEKITEERTTVNINEEEDDQVEEELGLDSLQAQYFCKTISVFLTKRTTEVLDFIKSKPEHLEHILAHLQTSAIMDLLLTLVRVEELTEGKGIVQWLSDHGLLDNLIDRLDPYLDSEEHSVAQQCICEIIRMSQTSLVESPSIGLNDLIIDLKSERVIRKLANFMLDDKAPNSTSTLINGVTIIIDLIRHNNSDMDNDPMLNGAYGYNANPMMRQTSVSLADMLKVLADHVGDFNSLLVKPRSVNGPMRTTIGEQVPLGFERLKICELFAELLHCSNMSNLNANVFDDEEDVDQEEQQQQQEEEQDNTSLTKEEQQDGSNVDDKDEKEKPQQETSSEQKEQEDTKKDSNDGKKTSDASAPKEKEDKKEGEKEEVIAEDKKAAAGSAEEEKKEDLSIGDYLKVQFVEHRVMPTCIDLFFAFPWNNFLHYVIYDMLHQVFNGRMDKGYNRHLAISVFKDGKLTDKMVQAQKANDEECAKPKGMRLGYMGHLTFIADEIIKLFEGYPEAIVGMIKDDVNMDGWNDYCNSELKDTKERDRLPLAGPRPNDGMDGAATDEEEEEEPLEDATAGQYSRYLGRHGPDGDIDDDEDEEHENWITGRDDYDREYYGGAFGMGNNDQLAAHHMAGTHDELEDDEEYGSDDDEESGRIPQDWTRGFAPFPQTSMLHRTQSHISETEEGEDDGIYKDTAAVPSNYHVQASNNKNQPPTATHNNNNNDDEDEDDPFGDFTSSDNDNNDWTQGFTSQFESIHISQDGTKAATATGTSSTTNTNTTDNDSKQTMTHDYVRAVKTKEEEGGKLAKDYRPEEEQQGEI</sequence>
<dbReference type="GO" id="GO:0019903">
    <property type="term" value="F:protein phosphatase binding"/>
    <property type="evidence" value="ECO:0007669"/>
    <property type="project" value="InterPro"/>
</dbReference>
<feature type="compositionally biased region" description="Acidic residues" evidence="3">
    <location>
        <begin position="729"/>
        <end position="740"/>
    </location>
</feature>